<gene>
    <name evidence="2" type="ORF">V5799_013024</name>
</gene>
<dbReference type="EMBL" id="JARKHS020021038">
    <property type="protein sequence ID" value="KAK8770510.1"/>
    <property type="molecule type" value="Genomic_DNA"/>
</dbReference>
<feature type="compositionally biased region" description="Pro residues" evidence="1">
    <location>
        <begin position="68"/>
        <end position="77"/>
    </location>
</feature>
<protein>
    <submittedName>
        <fullName evidence="2">Uncharacterized protein</fullName>
    </submittedName>
</protein>
<feature type="region of interest" description="Disordered" evidence="1">
    <location>
        <begin position="25"/>
        <end position="77"/>
    </location>
</feature>
<dbReference type="AlphaFoldDB" id="A0AAQ4E762"/>
<evidence type="ECO:0000313" key="3">
    <source>
        <dbReference type="Proteomes" id="UP001321473"/>
    </source>
</evidence>
<dbReference type="Proteomes" id="UP001321473">
    <property type="component" value="Unassembled WGS sequence"/>
</dbReference>
<organism evidence="2 3">
    <name type="scientific">Amblyomma americanum</name>
    <name type="common">Lone star tick</name>
    <dbReference type="NCBI Taxonomy" id="6943"/>
    <lineage>
        <taxon>Eukaryota</taxon>
        <taxon>Metazoa</taxon>
        <taxon>Ecdysozoa</taxon>
        <taxon>Arthropoda</taxon>
        <taxon>Chelicerata</taxon>
        <taxon>Arachnida</taxon>
        <taxon>Acari</taxon>
        <taxon>Parasitiformes</taxon>
        <taxon>Ixodida</taxon>
        <taxon>Ixodoidea</taxon>
        <taxon>Ixodidae</taxon>
        <taxon>Amblyomminae</taxon>
        <taxon>Amblyomma</taxon>
    </lineage>
</organism>
<reference evidence="2 3" key="1">
    <citation type="journal article" date="2023" name="Arcadia Sci">
        <title>De novo assembly of a long-read Amblyomma americanum tick genome.</title>
        <authorList>
            <person name="Chou S."/>
            <person name="Poskanzer K.E."/>
            <person name="Rollins M."/>
            <person name="Thuy-Boun P.S."/>
        </authorList>
    </citation>
    <scope>NUCLEOTIDE SEQUENCE [LARGE SCALE GENOMIC DNA]</scope>
    <source>
        <strain evidence="2">F_SG_1</strain>
        <tissue evidence="2">Salivary glands</tissue>
    </source>
</reference>
<proteinExistence type="predicted"/>
<accession>A0AAQ4E762</accession>
<keyword evidence="3" id="KW-1185">Reference proteome</keyword>
<name>A0AAQ4E762_AMBAM</name>
<sequence length="77" mass="8165">MPEAPPAPPPEPPKRSLFSFFRKKPADETAVAPEEAPKPAESGQPPQKIGLRMPFFGKASPKAEAPAKTPPPEAPPT</sequence>
<evidence type="ECO:0000256" key="1">
    <source>
        <dbReference type="SAM" id="MobiDB-lite"/>
    </source>
</evidence>
<evidence type="ECO:0000313" key="2">
    <source>
        <dbReference type="EMBL" id="KAK8770510.1"/>
    </source>
</evidence>
<comment type="caution">
    <text evidence="2">The sequence shown here is derived from an EMBL/GenBank/DDBJ whole genome shotgun (WGS) entry which is preliminary data.</text>
</comment>